<evidence type="ECO:0000256" key="1">
    <source>
        <dbReference type="ARBA" id="ARBA00004496"/>
    </source>
</evidence>
<reference evidence="6 7" key="1">
    <citation type="submission" date="2021-06" db="EMBL/GenBank/DDBJ databases">
        <authorList>
            <person name="Palmer J.M."/>
        </authorList>
    </citation>
    <scope>NUCLEOTIDE SEQUENCE [LARGE SCALE GENOMIC DNA]</scope>
    <source>
        <strain evidence="6 7">GA_2019</strain>
        <tissue evidence="6">Muscle</tissue>
    </source>
</reference>
<feature type="domain" description="Ig-like" evidence="5">
    <location>
        <begin position="272"/>
        <end position="357"/>
    </location>
</feature>
<keyword evidence="7" id="KW-1185">Reference proteome</keyword>
<evidence type="ECO:0000313" key="7">
    <source>
        <dbReference type="Proteomes" id="UP001476798"/>
    </source>
</evidence>
<dbReference type="Pfam" id="PF07679">
    <property type="entry name" value="I-set"/>
    <property type="match status" value="6"/>
</dbReference>
<keyword evidence="3" id="KW-0597">Phosphoprotein</keyword>
<dbReference type="SMART" id="SM00408">
    <property type="entry name" value="IGc2"/>
    <property type="match status" value="6"/>
</dbReference>
<evidence type="ECO:0000259" key="5">
    <source>
        <dbReference type="PROSITE" id="PS50835"/>
    </source>
</evidence>
<dbReference type="SMART" id="SM00409">
    <property type="entry name" value="IG"/>
    <property type="match status" value="6"/>
</dbReference>
<dbReference type="InterPro" id="IPR052385">
    <property type="entry name" value="Obscurin/Obscurin-like_Reg"/>
</dbReference>
<feature type="domain" description="Ig-like" evidence="5">
    <location>
        <begin position="189"/>
        <end position="268"/>
    </location>
</feature>
<dbReference type="InterPro" id="IPR003598">
    <property type="entry name" value="Ig_sub2"/>
</dbReference>
<organism evidence="6 7">
    <name type="scientific">Goodea atripinnis</name>
    <dbReference type="NCBI Taxonomy" id="208336"/>
    <lineage>
        <taxon>Eukaryota</taxon>
        <taxon>Metazoa</taxon>
        <taxon>Chordata</taxon>
        <taxon>Craniata</taxon>
        <taxon>Vertebrata</taxon>
        <taxon>Euteleostomi</taxon>
        <taxon>Actinopterygii</taxon>
        <taxon>Neopterygii</taxon>
        <taxon>Teleostei</taxon>
        <taxon>Neoteleostei</taxon>
        <taxon>Acanthomorphata</taxon>
        <taxon>Ovalentaria</taxon>
        <taxon>Atherinomorphae</taxon>
        <taxon>Cyprinodontiformes</taxon>
        <taxon>Goodeidae</taxon>
        <taxon>Goodea</taxon>
    </lineage>
</organism>
<protein>
    <recommendedName>
        <fullName evidence="5">Ig-like domain-containing protein</fullName>
    </recommendedName>
</protein>
<dbReference type="CDD" id="cd00096">
    <property type="entry name" value="Ig"/>
    <property type="match status" value="2"/>
</dbReference>
<proteinExistence type="predicted"/>
<gene>
    <name evidence="6" type="ORF">GOODEAATRI_021318</name>
</gene>
<evidence type="ECO:0000256" key="4">
    <source>
        <dbReference type="ARBA" id="ARBA00023157"/>
    </source>
</evidence>
<dbReference type="InterPro" id="IPR013098">
    <property type="entry name" value="Ig_I-set"/>
</dbReference>
<comment type="subcellular location">
    <subcellularLocation>
        <location evidence="1">Cytoplasm</location>
    </subcellularLocation>
</comment>
<dbReference type="PROSITE" id="PS50835">
    <property type="entry name" value="IG_LIKE"/>
    <property type="match status" value="6"/>
</dbReference>
<feature type="domain" description="Ig-like" evidence="5">
    <location>
        <begin position="11"/>
        <end position="93"/>
    </location>
</feature>
<evidence type="ECO:0000313" key="6">
    <source>
        <dbReference type="EMBL" id="MEQ2162587.1"/>
    </source>
</evidence>
<feature type="domain" description="Ig-like" evidence="5">
    <location>
        <begin position="451"/>
        <end position="536"/>
    </location>
</feature>
<dbReference type="EMBL" id="JAHRIO010012062">
    <property type="protein sequence ID" value="MEQ2162587.1"/>
    <property type="molecule type" value="Genomic_DNA"/>
</dbReference>
<keyword evidence="4" id="KW-1015">Disulfide bond</keyword>
<sequence length="540" mass="60460">MSHLVVQRWLPDQLKNLQAEEGSSVILRCEISKPGIPVEWRKEHELLRNGIKFQMRRRENTMELLIWKPAPEDSGVYSCVCADQITSATVKVTAIPVTFKQKLKNQQVEEGHNITLHCETSKAGVPVEWRLGGELLENGDKYQIKQRDTTLELTIRDAEPEDSGVYICVCRGQKTKATVKVIGMGSFFETVLNLEVKEGDSAAFCCELSKPGAPVDWRKGRVILKAGYKYEMKQDRGLTKLIINNVDESDAGKYTCKTEDSQSTAELKVRAPPVTFKTKLRNQQLEEENSLTLSCEVSKPGLSVDWMKGKELLKSDFKYQIKNRNSIMELTIKNAQLEDSGLYSCICGDVKTTAHVTITPIPLTFKMGLKNQEAPEGGNVCLRCELSRAGVPVQWWKGEDQLCHRGRFQMTQKGKIAEMTIKNIQPEDVGEYSCVFGGQKTTAEVNVRAAASVYFEKELESQVVTEGKSVLMSCEVSSANVPVTWKKDSNVVEDGVHYVVKKKGPLHTLEIKKLQLADAGEYCCITRGKKTTAKLIVRGR</sequence>
<dbReference type="Gene3D" id="2.60.40.10">
    <property type="entry name" value="Immunoglobulins"/>
    <property type="match status" value="6"/>
</dbReference>
<feature type="domain" description="Ig-like" evidence="5">
    <location>
        <begin position="362"/>
        <end position="446"/>
    </location>
</feature>
<feature type="domain" description="Ig-like" evidence="5">
    <location>
        <begin position="96"/>
        <end position="180"/>
    </location>
</feature>
<dbReference type="InterPro" id="IPR003599">
    <property type="entry name" value="Ig_sub"/>
</dbReference>
<name>A0ABV0MTY8_9TELE</name>
<dbReference type="Proteomes" id="UP001476798">
    <property type="component" value="Unassembled WGS sequence"/>
</dbReference>
<comment type="caution">
    <text evidence="6">The sequence shown here is derived from an EMBL/GenBank/DDBJ whole genome shotgun (WGS) entry which is preliminary data.</text>
</comment>
<evidence type="ECO:0000256" key="2">
    <source>
        <dbReference type="ARBA" id="ARBA00022490"/>
    </source>
</evidence>
<dbReference type="SUPFAM" id="SSF48726">
    <property type="entry name" value="Immunoglobulin"/>
    <property type="match status" value="6"/>
</dbReference>
<dbReference type="PANTHER" id="PTHR35971:SF5">
    <property type="entry name" value="OBSCURIN LIKE CYTOSKELETAL ADAPTOR 1"/>
    <property type="match status" value="1"/>
</dbReference>
<dbReference type="InterPro" id="IPR007110">
    <property type="entry name" value="Ig-like_dom"/>
</dbReference>
<evidence type="ECO:0000256" key="3">
    <source>
        <dbReference type="ARBA" id="ARBA00022553"/>
    </source>
</evidence>
<dbReference type="PANTHER" id="PTHR35971">
    <property type="entry name" value="SI:DKEY-31G6.6"/>
    <property type="match status" value="1"/>
</dbReference>
<dbReference type="InterPro" id="IPR036179">
    <property type="entry name" value="Ig-like_dom_sf"/>
</dbReference>
<dbReference type="InterPro" id="IPR013783">
    <property type="entry name" value="Ig-like_fold"/>
</dbReference>
<keyword evidence="2" id="KW-0963">Cytoplasm</keyword>
<accession>A0ABV0MTY8</accession>